<dbReference type="Pfam" id="PF14520">
    <property type="entry name" value="HHH_5"/>
    <property type="match status" value="1"/>
</dbReference>
<dbReference type="Proteomes" id="UP000533080">
    <property type="component" value="Unassembled WGS sequence"/>
</dbReference>
<dbReference type="AlphaFoldDB" id="A0A7Y4MTH2"/>
<dbReference type="SMART" id="SM00278">
    <property type="entry name" value="HhH1"/>
    <property type="match status" value="3"/>
</dbReference>
<feature type="domain" description="Helix-hairpin-helix DNA-binding motif class 1" evidence="3">
    <location>
        <begin position="102"/>
        <end position="121"/>
    </location>
</feature>
<dbReference type="PANTHER" id="PTHR11276:SF28">
    <property type="entry name" value="DNA POLYMERASE LAMBDA"/>
    <property type="match status" value="1"/>
</dbReference>
<dbReference type="Gene3D" id="1.10.150.110">
    <property type="entry name" value="DNA polymerase beta, N-terminal domain-like"/>
    <property type="match status" value="1"/>
</dbReference>
<evidence type="ECO:0000256" key="2">
    <source>
        <dbReference type="ARBA" id="ARBA00022705"/>
    </source>
</evidence>
<comment type="caution">
    <text evidence="4">The sequence shown here is derived from an EMBL/GenBank/DDBJ whole genome shotgun (WGS) entry which is preliminary data.</text>
</comment>
<dbReference type="SUPFAM" id="SSF47802">
    <property type="entry name" value="DNA polymerase beta, N-terminal domain-like"/>
    <property type="match status" value="1"/>
</dbReference>
<keyword evidence="4" id="KW-0238">DNA-binding</keyword>
<dbReference type="PANTHER" id="PTHR11276">
    <property type="entry name" value="DNA POLYMERASE TYPE-X FAMILY MEMBER"/>
    <property type="match status" value="1"/>
</dbReference>
<feature type="domain" description="Helix-hairpin-helix DNA-binding motif class 1" evidence="3">
    <location>
        <begin position="63"/>
        <end position="82"/>
    </location>
</feature>
<dbReference type="Gene3D" id="1.10.150.20">
    <property type="entry name" value="5' to 3' exonuclease, C-terminal subdomain"/>
    <property type="match status" value="1"/>
</dbReference>
<evidence type="ECO:0000313" key="5">
    <source>
        <dbReference type="Proteomes" id="UP000533080"/>
    </source>
</evidence>
<dbReference type="InterPro" id="IPR010994">
    <property type="entry name" value="RuvA_2-like"/>
</dbReference>
<reference evidence="4 5" key="1">
    <citation type="submission" date="2020-05" db="EMBL/GenBank/DDBJ databases">
        <authorList>
            <person name="Whitworth D."/>
        </authorList>
    </citation>
    <scope>NUCLEOTIDE SEQUENCE [LARGE SCALE GENOMIC DNA]</scope>
    <source>
        <strain evidence="4 5">AM005</strain>
    </source>
</reference>
<evidence type="ECO:0000259" key="3">
    <source>
        <dbReference type="SMART" id="SM00278"/>
    </source>
</evidence>
<dbReference type="Pfam" id="PF14716">
    <property type="entry name" value="HHH_8"/>
    <property type="match status" value="1"/>
</dbReference>
<dbReference type="GO" id="GO:0003677">
    <property type="term" value="F:DNA binding"/>
    <property type="evidence" value="ECO:0007669"/>
    <property type="project" value="UniProtKB-KW"/>
</dbReference>
<dbReference type="EMBL" id="JABFNT010000094">
    <property type="protein sequence ID" value="NOJ81629.1"/>
    <property type="molecule type" value="Genomic_DNA"/>
</dbReference>
<feature type="domain" description="Helix-hairpin-helix DNA-binding motif class 1" evidence="3">
    <location>
        <begin position="137"/>
        <end position="156"/>
    </location>
</feature>
<dbReference type="InterPro" id="IPR010996">
    <property type="entry name" value="HHH_MUS81"/>
</dbReference>
<gene>
    <name evidence="4" type="ORF">HNV28_25400</name>
</gene>
<keyword evidence="2" id="KW-0235">DNA replication</keyword>
<dbReference type="InterPro" id="IPR022312">
    <property type="entry name" value="DNA_pol_X"/>
</dbReference>
<dbReference type="GO" id="GO:0003887">
    <property type="term" value="F:DNA-directed DNA polymerase activity"/>
    <property type="evidence" value="ECO:0007669"/>
    <property type="project" value="InterPro"/>
</dbReference>
<name>A0A7Y4MTH2_MYXXA</name>
<dbReference type="GO" id="GO:0006281">
    <property type="term" value="P:DNA repair"/>
    <property type="evidence" value="ECO:0007669"/>
    <property type="project" value="InterPro"/>
</dbReference>
<organism evidence="4 5">
    <name type="scientific">Myxococcus xanthus</name>
    <dbReference type="NCBI Taxonomy" id="34"/>
    <lineage>
        <taxon>Bacteria</taxon>
        <taxon>Pseudomonadati</taxon>
        <taxon>Myxococcota</taxon>
        <taxon>Myxococcia</taxon>
        <taxon>Myxococcales</taxon>
        <taxon>Cystobacterineae</taxon>
        <taxon>Myxococcaceae</taxon>
        <taxon>Myxococcus</taxon>
    </lineage>
</organism>
<evidence type="ECO:0000313" key="4">
    <source>
        <dbReference type="EMBL" id="NOJ81629.1"/>
    </source>
</evidence>
<dbReference type="InterPro" id="IPR003583">
    <property type="entry name" value="Hlx-hairpin-Hlx_DNA-bd_motif"/>
</dbReference>
<sequence>MKAAMGVAWKDNIDVADALERVADLLEEQDAMPFRVGAYRKAASTIAQWPQPVAELLAEEGEAGLRKLPGVGKSIAAAMAELIRTGQLALLQRLETEHSPEQLLASVPGIGAGLARRIHDELSVRTLEELEQAAHDGRLERVEGFGPRRSEQVRELLGARLGRERRSAARRSEGRDEGPRPDVGVLLQVDEEYRRRADAGELRRIAPRRFNPSGEAWLPVLRKKLEGWNFRALFSNTALAHQQNATHDWVVLYFDQEGDEGQCTIVTAHGGPLDGRRVVRGREVECLAYYGVESEEVEAPQPGA</sequence>
<accession>A0A7Y4MTH2</accession>
<protein>
    <submittedName>
        <fullName evidence="4">DNA-binding protein</fullName>
    </submittedName>
</protein>
<dbReference type="InterPro" id="IPR027421">
    <property type="entry name" value="DNA_pol_lamdba_lyase_dom_sf"/>
</dbReference>
<keyword evidence="1" id="KW-0237">DNA synthesis</keyword>
<evidence type="ECO:0000256" key="1">
    <source>
        <dbReference type="ARBA" id="ARBA00022634"/>
    </source>
</evidence>
<proteinExistence type="predicted"/>
<dbReference type="SUPFAM" id="SSF47781">
    <property type="entry name" value="RuvA domain 2-like"/>
    <property type="match status" value="1"/>
</dbReference>